<feature type="zinc finger region" description="C3H1-type" evidence="4">
    <location>
        <begin position="322"/>
        <end position="350"/>
    </location>
</feature>
<dbReference type="SMART" id="SM00356">
    <property type="entry name" value="ZnF_C3H1"/>
    <property type="match status" value="4"/>
</dbReference>
<evidence type="ECO:0000313" key="7">
    <source>
        <dbReference type="EMBL" id="CAK7225642.1"/>
    </source>
</evidence>
<feature type="domain" description="C3H1-type" evidence="6">
    <location>
        <begin position="295"/>
        <end position="321"/>
    </location>
</feature>
<feature type="compositionally biased region" description="Basic and acidic residues" evidence="5">
    <location>
        <begin position="428"/>
        <end position="439"/>
    </location>
</feature>
<proteinExistence type="predicted"/>
<evidence type="ECO:0000313" key="8">
    <source>
        <dbReference type="Proteomes" id="UP001642406"/>
    </source>
</evidence>
<dbReference type="InterPro" id="IPR000571">
    <property type="entry name" value="Znf_CCCH"/>
</dbReference>
<dbReference type="PROSITE" id="PS50103">
    <property type="entry name" value="ZF_C3H1"/>
    <property type="match status" value="3"/>
</dbReference>
<feature type="domain" description="C3H1-type" evidence="6">
    <location>
        <begin position="322"/>
        <end position="350"/>
    </location>
</feature>
<dbReference type="InterPro" id="IPR036855">
    <property type="entry name" value="Znf_CCCH_sf"/>
</dbReference>
<dbReference type="SUPFAM" id="SSF90229">
    <property type="entry name" value="CCCH zinc finger"/>
    <property type="match status" value="2"/>
</dbReference>
<dbReference type="Gene3D" id="4.10.1000.10">
    <property type="entry name" value="Zinc finger, CCCH-type"/>
    <property type="match status" value="2"/>
</dbReference>
<accession>A0ABP0C0U4</accession>
<feature type="compositionally biased region" description="Low complexity" evidence="5">
    <location>
        <begin position="79"/>
        <end position="102"/>
    </location>
</feature>
<keyword evidence="1 4" id="KW-0479">Metal-binding</keyword>
<feature type="domain" description="C3H1-type" evidence="6">
    <location>
        <begin position="266"/>
        <end position="294"/>
    </location>
</feature>
<evidence type="ECO:0000256" key="1">
    <source>
        <dbReference type="ARBA" id="ARBA00022723"/>
    </source>
</evidence>
<feature type="region of interest" description="Disordered" evidence="5">
    <location>
        <begin position="154"/>
        <end position="176"/>
    </location>
</feature>
<name>A0ABP0C0U4_9PEZI</name>
<feature type="compositionally biased region" description="Gly residues" evidence="5">
    <location>
        <begin position="49"/>
        <end position="59"/>
    </location>
</feature>
<feature type="compositionally biased region" description="Low complexity" evidence="5">
    <location>
        <begin position="30"/>
        <end position="48"/>
    </location>
</feature>
<sequence length="439" mass="47285">MSSENQELLARISQLAGHINRHKNQQAGISSVPSSTYNTSTPPSYGRGAYSGRGRGGGYRVQKPAPYRNRTLVLNGSGPPSRSDPADAGDSSAAASDSSSSAWVARTDRHRQLINADVYEKDAQARARAIEQTRVQNLQKRDARERAKLQSHLAYLSRGGRPTGSSGGSGTSTPPNAYQIMIEGIPFAVAKNGSKLVKLPGDTHSASSTPKTAIVGGVKFYRSKNGNLYRHGVVRAQQRLGGSMIKKMNVPCSCSKGPNCRFIHDAAKVGACKEFLLKGDCPNGSDCDLSHDLTPERTPFCVHYAKGNCTNPQCPYTHSQVSSGAPVCRPFGLYGYCDRGADCTERHVFECPDFSNTGVCKIKGCKLPHRERASFMRRAIPNNGNNANSEPNSSDGDVSSDDESVNSDDVDSDEVDEFVGADGDDADHDFVTQKDYIEI</sequence>
<keyword evidence="3 4" id="KW-0862">Zinc</keyword>
<evidence type="ECO:0000256" key="5">
    <source>
        <dbReference type="SAM" id="MobiDB-lite"/>
    </source>
</evidence>
<feature type="compositionally biased region" description="Gly residues" evidence="5">
    <location>
        <begin position="161"/>
        <end position="170"/>
    </location>
</feature>
<dbReference type="Proteomes" id="UP001642406">
    <property type="component" value="Unassembled WGS sequence"/>
</dbReference>
<protein>
    <recommendedName>
        <fullName evidence="6">C3H1-type domain-containing protein</fullName>
    </recommendedName>
</protein>
<comment type="caution">
    <text evidence="7">The sequence shown here is derived from an EMBL/GenBank/DDBJ whole genome shotgun (WGS) entry which is preliminary data.</text>
</comment>
<feature type="zinc finger region" description="C3H1-type" evidence="4">
    <location>
        <begin position="295"/>
        <end position="321"/>
    </location>
</feature>
<evidence type="ECO:0000256" key="4">
    <source>
        <dbReference type="PROSITE-ProRule" id="PRU00723"/>
    </source>
</evidence>
<dbReference type="PANTHER" id="PTHR46156">
    <property type="entry name" value="CCCH ZINGC FINGER"/>
    <property type="match status" value="1"/>
</dbReference>
<gene>
    <name evidence="7" type="ORF">SBRCBS47491_005960</name>
</gene>
<evidence type="ECO:0000256" key="3">
    <source>
        <dbReference type="ARBA" id="ARBA00022833"/>
    </source>
</evidence>
<dbReference type="PANTHER" id="PTHR46156:SF1">
    <property type="entry name" value="ZINC FINGER CCCH DOMAIN-CONTAINING PROTEIN 3"/>
    <property type="match status" value="1"/>
</dbReference>
<feature type="region of interest" description="Disordered" evidence="5">
    <location>
        <begin position="378"/>
        <end position="439"/>
    </location>
</feature>
<evidence type="ECO:0000259" key="6">
    <source>
        <dbReference type="PROSITE" id="PS50103"/>
    </source>
</evidence>
<keyword evidence="8" id="KW-1185">Reference proteome</keyword>
<evidence type="ECO:0000256" key="2">
    <source>
        <dbReference type="ARBA" id="ARBA00022771"/>
    </source>
</evidence>
<keyword evidence="2 4" id="KW-0863">Zinc-finger</keyword>
<organism evidence="7 8">
    <name type="scientific">Sporothrix bragantina</name>
    <dbReference type="NCBI Taxonomy" id="671064"/>
    <lineage>
        <taxon>Eukaryota</taxon>
        <taxon>Fungi</taxon>
        <taxon>Dikarya</taxon>
        <taxon>Ascomycota</taxon>
        <taxon>Pezizomycotina</taxon>
        <taxon>Sordariomycetes</taxon>
        <taxon>Sordariomycetidae</taxon>
        <taxon>Ophiostomatales</taxon>
        <taxon>Ophiostomataceae</taxon>
        <taxon>Sporothrix</taxon>
    </lineage>
</organism>
<feature type="zinc finger region" description="C3H1-type" evidence="4">
    <location>
        <begin position="266"/>
        <end position="294"/>
    </location>
</feature>
<dbReference type="EMBL" id="CAWUHC010000054">
    <property type="protein sequence ID" value="CAK7225642.1"/>
    <property type="molecule type" value="Genomic_DNA"/>
</dbReference>
<reference evidence="7 8" key="1">
    <citation type="submission" date="2024-01" db="EMBL/GenBank/DDBJ databases">
        <authorList>
            <person name="Allen C."/>
            <person name="Tagirdzhanova G."/>
        </authorList>
    </citation>
    <scope>NUCLEOTIDE SEQUENCE [LARGE SCALE GENOMIC DNA]</scope>
</reference>
<feature type="compositionally biased region" description="Low complexity" evidence="5">
    <location>
        <begin position="382"/>
        <end position="397"/>
    </location>
</feature>
<feature type="compositionally biased region" description="Acidic residues" evidence="5">
    <location>
        <begin position="398"/>
        <end position="427"/>
    </location>
</feature>
<feature type="region of interest" description="Disordered" evidence="5">
    <location>
        <begin position="19"/>
        <end position="104"/>
    </location>
</feature>